<dbReference type="SUPFAM" id="SSF53335">
    <property type="entry name" value="S-adenosyl-L-methionine-dependent methyltransferases"/>
    <property type="match status" value="1"/>
</dbReference>
<dbReference type="OrthoDB" id="9800454at2"/>
<name>A0A5C4SGQ4_9FLAO</name>
<dbReference type="GO" id="GO:0008168">
    <property type="term" value="F:methyltransferase activity"/>
    <property type="evidence" value="ECO:0007669"/>
    <property type="project" value="UniProtKB-KW"/>
</dbReference>
<comment type="caution">
    <text evidence="2">The sequence shown here is derived from an EMBL/GenBank/DDBJ whole genome shotgun (WGS) entry which is preliminary data.</text>
</comment>
<feature type="domain" description="Methyltransferase" evidence="1">
    <location>
        <begin position="26"/>
        <end position="131"/>
    </location>
</feature>
<keyword evidence="2" id="KW-0489">Methyltransferase</keyword>
<dbReference type="Gene3D" id="3.40.50.150">
    <property type="entry name" value="Vaccinia Virus protein VP39"/>
    <property type="match status" value="1"/>
</dbReference>
<dbReference type="CDD" id="cd02440">
    <property type="entry name" value="AdoMet_MTases"/>
    <property type="match status" value="1"/>
</dbReference>
<gene>
    <name evidence="2" type="ORF">FGF67_13640</name>
</gene>
<organism evidence="2 3">
    <name type="scientific">Allotamlana fucoidanivorans</name>
    <dbReference type="NCBI Taxonomy" id="2583814"/>
    <lineage>
        <taxon>Bacteria</taxon>
        <taxon>Pseudomonadati</taxon>
        <taxon>Bacteroidota</taxon>
        <taxon>Flavobacteriia</taxon>
        <taxon>Flavobacteriales</taxon>
        <taxon>Flavobacteriaceae</taxon>
        <taxon>Allotamlana</taxon>
    </lineage>
</organism>
<dbReference type="PANTHER" id="PTHR43861">
    <property type="entry name" value="TRANS-ACONITATE 2-METHYLTRANSFERASE-RELATED"/>
    <property type="match status" value="1"/>
</dbReference>
<dbReference type="Proteomes" id="UP000308713">
    <property type="component" value="Unassembled WGS sequence"/>
</dbReference>
<dbReference type="InterPro" id="IPR029063">
    <property type="entry name" value="SAM-dependent_MTases_sf"/>
</dbReference>
<proteinExistence type="predicted"/>
<protein>
    <submittedName>
        <fullName evidence="2">Methyltransferase domain-containing protein</fullName>
    </submittedName>
</protein>
<evidence type="ECO:0000259" key="1">
    <source>
        <dbReference type="Pfam" id="PF13847"/>
    </source>
</evidence>
<sequence>MQGLIKAHTVDKYLHPVRLQILELIEPNTTVVELGCGNGDLLFKLSNKIKAGIGIDKSEQLIKYASNQIKKKQIKNLEFRAFDILQNACLNSKTDYTIACLVFHILPRKEAIVLLKKMIATSKTTIICGFSKPENLKQKTFLWFDQRFTSHYSHFCNFMENGFTEGLLHPIENIKYQKIDTFDPVIKIYKITQRQPNSK</sequence>
<reference evidence="2 3" key="1">
    <citation type="submission" date="2019-05" db="EMBL/GenBank/DDBJ databases">
        <title>Tamlana fucoidanivorans sp. nov., isolated from the surface of algae collected from Fujian province in China.</title>
        <authorList>
            <person name="Li J."/>
        </authorList>
    </citation>
    <scope>NUCLEOTIDE SEQUENCE [LARGE SCALE GENOMIC DNA]</scope>
    <source>
        <strain evidence="2 3">CW2-9</strain>
    </source>
</reference>
<evidence type="ECO:0000313" key="2">
    <source>
        <dbReference type="EMBL" id="TNJ42535.1"/>
    </source>
</evidence>
<keyword evidence="2" id="KW-0808">Transferase</keyword>
<dbReference type="InterPro" id="IPR025714">
    <property type="entry name" value="Methyltranfer_dom"/>
</dbReference>
<dbReference type="EMBL" id="VDCS01000013">
    <property type="protein sequence ID" value="TNJ42535.1"/>
    <property type="molecule type" value="Genomic_DNA"/>
</dbReference>
<dbReference type="GO" id="GO:0032259">
    <property type="term" value="P:methylation"/>
    <property type="evidence" value="ECO:0007669"/>
    <property type="project" value="UniProtKB-KW"/>
</dbReference>
<accession>A0A5C4SGQ4</accession>
<evidence type="ECO:0000313" key="3">
    <source>
        <dbReference type="Proteomes" id="UP000308713"/>
    </source>
</evidence>
<dbReference type="RefSeq" id="WP_139698318.1">
    <property type="nucleotide sequence ID" value="NZ_CP074074.1"/>
</dbReference>
<dbReference type="Pfam" id="PF13847">
    <property type="entry name" value="Methyltransf_31"/>
    <property type="match status" value="1"/>
</dbReference>
<keyword evidence="3" id="KW-1185">Reference proteome</keyword>
<dbReference type="AlphaFoldDB" id="A0A5C4SGQ4"/>